<accession>A0A7T0LWL4</accession>
<dbReference type="Gene3D" id="2.10.10.80">
    <property type="match status" value="1"/>
</dbReference>
<dbReference type="EMBL" id="MN812687">
    <property type="protein sequence ID" value="QPL10907.1"/>
    <property type="molecule type" value="Genomic_DNA"/>
</dbReference>
<proteinExistence type="predicted"/>
<dbReference type="SUPFAM" id="SSF52266">
    <property type="entry name" value="SGNH hydrolase"/>
    <property type="match status" value="1"/>
</dbReference>
<evidence type="ECO:0000313" key="2">
    <source>
        <dbReference type="Proteomes" id="UP000594462"/>
    </source>
</evidence>
<keyword evidence="2" id="KW-1185">Reference proteome</keyword>
<gene>
    <name evidence="1" type="ORF">Possum_00066</name>
</gene>
<dbReference type="Proteomes" id="UP000594462">
    <property type="component" value="Segment"/>
</dbReference>
<dbReference type="InterPro" id="IPR036514">
    <property type="entry name" value="SGNH_hydro_sf"/>
</dbReference>
<sequence>MCNCEPWNCVEQAVNDVWSTKQGQITGLVDRAETAADNSEISAKASADSAVEAKEFRDEAELAATTAVAAQTAVVGVATSLQNTADSLEQSAEELSNAIAGITVVTWYYTAVSENQTVIPVPDDKNQIAIQAIYVEGARKEPGPDRDFTYDPVTKQITLVEGIPLGQEITIILGIYPENSDDITHILASSTGAGLIGTTNGNTVQGDLNINLLNDREQWRRSLVEAGLTLVDGSFEEGATVSTQTDAVWYAATGQCYTWAGTFPHTAESAPMAGWAPVTDMTLRSALAEASGSNLSGFSQAETYTEGTVGYTIKNIRVAVSSLGLSDTDAEFNANQLNTKLPELFALGVTEIYMDRDYAVDPGYSFTTHTYARRVLHLTDFRFYGPGKFTGLYNTQTEYKLCPPPVAVNNSNIIINKLKKSTIKVVMFGDSISLDWADSLTLGISQWSIIKAELSAQNPEVTFEFVNRAYGGQTWANANTKPSSFPVWYTDTTRNWVDYIVDENPDIVIMAFGMNDRDSFNMGTMASTITKLKAGLPNAHYVMIPPLVPSRSSSYGNGVGFDGLRFQEGRNFAAGAMRTYALFNGMSVWDLNRYFVQCRDGLDQVACELQEVPGATPTNGAYTADACVDFAFEAKISGWDKTSPIYISCGGDESEDWIYIGNTGSGKFQISGRTEYIGTYHSLTSAITIPDADFWLVVTVLNNECHIYIDTNTETAVGDKPASTVLITSFRMIRHGGTVRPKIGTGGVITGNVAQIRVMLGKPGQRQKTITDREMWGTSDSTAARKLPHGGNGINHPSAQGIARIVTPVLQAQDLKIQFADLSFIVNLSAGLSQFLTPPVARVVGGVLQLKGGITGSAATEGATLATIYGWDSLGMGDFLVSTSGNAGSGWGTRLLRIKSDGNIVAEVGSNTSGVILNGISVPLI</sequence>
<dbReference type="Gene3D" id="3.40.50.1110">
    <property type="entry name" value="SGNH hydrolase"/>
    <property type="match status" value="1"/>
</dbReference>
<reference evidence="1 2" key="1">
    <citation type="submission" date="2019-12" db="EMBL/GenBank/DDBJ databases">
        <authorList>
            <person name="Shneider M.M."/>
            <person name="Evseev P.V."/>
            <person name="Lukianova A.A."/>
            <person name="Kabilov M.R."/>
            <person name="Miroshnikov K.A."/>
        </authorList>
    </citation>
    <scope>NUCLEOTIDE SEQUENCE [LARGE SCALE GENOMIC DNA]</scope>
</reference>
<protein>
    <submittedName>
        <fullName evidence="1">Tail spike protein</fullName>
    </submittedName>
</protein>
<evidence type="ECO:0000313" key="1">
    <source>
        <dbReference type="EMBL" id="QPL10907.1"/>
    </source>
</evidence>
<dbReference type="CDD" id="cd00229">
    <property type="entry name" value="SGNH_hydrolase"/>
    <property type="match status" value="1"/>
</dbReference>
<organism evidence="1 2">
    <name type="scientific">Pectobacterium phage Possum</name>
    <dbReference type="NCBI Taxonomy" id="2686301"/>
    <lineage>
        <taxon>Viruses</taxon>
        <taxon>Duplodnaviria</taxon>
        <taxon>Heunggongvirae</taxon>
        <taxon>Uroviricota</taxon>
        <taxon>Caudoviricetes</taxon>
        <taxon>Schitoviridae</taxon>
        <taxon>Cbunavirus</taxon>
        <taxon>Cbunavirus possum</taxon>
    </lineage>
</organism>
<name>A0A7T0LWL4_9CAUD</name>